<evidence type="ECO:0000313" key="2">
    <source>
        <dbReference type="Proteomes" id="UP000649617"/>
    </source>
</evidence>
<dbReference type="Pfam" id="PF08795">
    <property type="entry name" value="DUF1796"/>
    <property type="match status" value="1"/>
</dbReference>
<evidence type="ECO:0000313" key="1">
    <source>
        <dbReference type="EMBL" id="CAE7685781.1"/>
    </source>
</evidence>
<sequence>MPTAKTTGERRHCLGLDQTAANDFINQHEFISLGCYCATTFGLQLLDLRGPAQPFDWTRTPLDGIVRCLDEGFQNFLTYSAFCDTNQHPVFLGSSWGGSFWHHDLNNPNTHKVFGRRIARFLGLAEVACDRPRVFIRLVNHTGELCPLVAVVRL</sequence>
<protein>
    <submittedName>
        <fullName evidence="1">Cyb5r2 protein</fullName>
    </submittedName>
</protein>
<keyword evidence="2" id="KW-1185">Reference proteome</keyword>
<proteinExistence type="predicted"/>
<dbReference type="InterPro" id="IPR014903">
    <property type="entry name" value="DUF1796"/>
</dbReference>
<name>A0A812WMX0_SYMPI</name>
<dbReference type="Proteomes" id="UP000649617">
    <property type="component" value="Unassembled WGS sequence"/>
</dbReference>
<organism evidence="1 2">
    <name type="scientific">Symbiodinium pilosum</name>
    <name type="common">Dinoflagellate</name>
    <dbReference type="NCBI Taxonomy" id="2952"/>
    <lineage>
        <taxon>Eukaryota</taxon>
        <taxon>Sar</taxon>
        <taxon>Alveolata</taxon>
        <taxon>Dinophyceae</taxon>
        <taxon>Suessiales</taxon>
        <taxon>Symbiodiniaceae</taxon>
        <taxon>Symbiodinium</taxon>
    </lineage>
</organism>
<comment type="caution">
    <text evidence="1">The sequence shown here is derived from an EMBL/GenBank/DDBJ whole genome shotgun (WGS) entry which is preliminary data.</text>
</comment>
<dbReference type="AlphaFoldDB" id="A0A812WMX0"/>
<dbReference type="OrthoDB" id="433668at2759"/>
<gene>
    <name evidence="1" type="primary">cyb5r2</name>
    <name evidence="1" type="ORF">SPIL2461_LOCUS19175</name>
</gene>
<reference evidence="1" key="1">
    <citation type="submission" date="2021-02" db="EMBL/GenBank/DDBJ databases">
        <authorList>
            <person name="Dougan E. K."/>
            <person name="Rhodes N."/>
            <person name="Thang M."/>
            <person name="Chan C."/>
        </authorList>
    </citation>
    <scope>NUCLEOTIDE SEQUENCE</scope>
</reference>
<accession>A0A812WMX0</accession>
<dbReference type="EMBL" id="CAJNIZ010044350">
    <property type="protein sequence ID" value="CAE7685781.1"/>
    <property type="molecule type" value="Genomic_DNA"/>
</dbReference>